<organism evidence="1 2">
    <name type="scientific">Chondromyces apiculatus DSM 436</name>
    <dbReference type="NCBI Taxonomy" id="1192034"/>
    <lineage>
        <taxon>Bacteria</taxon>
        <taxon>Pseudomonadati</taxon>
        <taxon>Myxococcota</taxon>
        <taxon>Polyangia</taxon>
        <taxon>Polyangiales</taxon>
        <taxon>Polyangiaceae</taxon>
        <taxon>Chondromyces</taxon>
    </lineage>
</organism>
<dbReference type="EMBL" id="ASRX01000110">
    <property type="protein sequence ID" value="EYF00454.1"/>
    <property type="molecule type" value="Genomic_DNA"/>
</dbReference>
<keyword evidence="2" id="KW-1185">Reference proteome</keyword>
<accession>A0A017SU13</accession>
<dbReference type="Proteomes" id="UP000019678">
    <property type="component" value="Unassembled WGS sequence"/>
</dbReference>
<dbReference type="AlphaFoldDB" id="A0A017SU13"/>
<name>A0A017SU13_9BACT</name>
<reference evidence="1 2" key="1">
    <citation type="submission" date="2013-05" db="EMBL/GenBank/DDBJ databases">
        <title>Genome assembly of Chondromyces apiculatus DSM 436.</title>
        <authorList>
            <person name="Sharma G."/>
            <person name="Khatri I."/>
            <person name="Kaur C."/>
            <person name="Mayilraj S."/>
            <person name="Subramanian S."/>
        </authorList>
    </citation>
    <scope>NUCLEOTIDE SEQUENCE [LARGE SCALE GENOMIC DNA]</scope>
    <source>
        <strain evidence="1 2">DSM 436</strain>
    </source>
</reference>
<evidence type="ECO:0000313" key="1">
    <source>
        <dbReference type="EMBL" id="EYF00454.1"/>
    </source>
</evidence>
<comment type="caution">
    <text evidence="1">The sequence shown here is derived from an EMBL/GenBank/DDBJ whole genome shotgun (WGS) entry which is preliminary data.</text>
</comment>
<sequence>MTPTSERIDQAFSIVTPSGPVRVQGRIEAMRRGEEVSRKTESCVEVVRDDGRLTFIFWDGMLQGCVQKR</sequence>
<protein>
    <submittedName>
        <fullName evidence="1">Uncharacterized protein</fullName>
    </submittedName>
</protein>
<evidence type="ECO:0000313" key="2">
    <source>
        <dbReference type="Proteomes" id="UP000019678"/>
    </source>
</evidence>
<gene>
    <name evidence="1" type="ORF">CAP_0823</name>
</gene>
<proteinExistence type="predicted"/>